<evidence type="ECO:0000313" key="3">
    <source>
        <dbReference type="Proteomes" id="UP000587880"/>
    </source>
</evidence>
<dbReference type="GO" id="GO:0003995">
    <property type="term" value="F:acyl-CoA dehydrogenase activity"/>
    <property type="evidence" value="ECO:0007669"/>
    <property type="project" value="InterPro"/>
</dbReference>
<keyword evidence="1" id="KW-0521">NADP</keyword>
<protein>
    <submittedName>
        <fullName evidence="2">Acyl-CoA reductase</fullName>
    </submittedName>
</protein>
<accession>A0A7X9XMH9</accession>
<evidence type="ECO:0000256" key="1">
    <source>
        <dbReference type="ARBA" id="ARBA00022857"/>
    </source>
</evidence>
<dbReference type="Proteomes" id="UP000587880">
    <property type="component" value="Unassembled WGS sequence"/>
</dbReference>
<dbReference type="GO" id="GO:0008218">
    <property type="term" value="P:bioluminescence"/>
    <property type="evidence" value="ECO:0007669"/>
    <property type="project" value="InterPro"/>
</dbReference>
<gene>
    <name evidence="2" type="ORF">HF849_00700</name>
</gene>
<reference evidence="2 3" key="1">
    <citation type="submission" date="2020-04" db="EMBL/GenBank/DDBJ databases">
        <authorList>
            <person name="Hitch T.C.A."/>
            <person name="Wylensek D."/>
            <person name="Clavel T."/>
        </authorList>
    </citation>
    <scope>NUCLEOTIDE SEQUENCE [LARGE SCALE GENOMIC DNA]</scope>
    <source>
        <strain evidence="2 3">WB01_NA02</strain>
    </source>
</reference>
<organism evidence="2 3">
    <name type="scientific">Clostridium beijerinckii</name>
    <name type="common">Clostridium MP</name>
    <dbReference type="NCBI Taxonomy" id="1520"/>
    <lineage>
        <taxon>Bacteria</taxon>
        <taxon>Bacillati</taxon>
        <taxon>Bacillota</taxon>
        <taxon>Clostridia</taxon>
        <taxon>Eubacteriales</taxon>
        <taxon>Clostridiaceae</taxon>
        <taxon>Clostridium</taxon>
    </lineage>
</organism>
<dbReference type="RefSeq" id="WP_168980785.1">
    <property type="nucleotide sequence ID" value="NZ_JABAGD010000001.1"/>
</dbReference>
<evidence type="ECO:0000313" key="2">
    <source>
        <dbReference type="EMBL" id="NMF03274.1"/>
    </source>
</evidence>
<sequence>MKNDDIVYKVGSKDILIKPLIPFSDIVCEFLNELSIKLRKDKEASTFSDIMALAFWCRRGNIEKLKEDYSDINKKRIGRGLAFHIAPSNIPINFAFSYFFGLLSGNSNIVRLPSKNFPQVSIICRIINELLKQDDYKIIRDTTSMVTYERNNDITSYYSSICDCRIIWGGDETIRNIRSLPIKERTVEIAFADRYSMCIIDSNAILEASGERLKKLSEQFYNDSYLMDQNACSTPFLVLWYGDKDEKKEMAKSMFWEAVYEYAKKYDLSQIKAVDKYTQLCKNAIEFKSINKIEKYDNILYVTNIKDLGINNEKLRGKFGLFYENDIERLDTIKGIINNKIQTLTYFGMDKNKLVEFVIDNNLLGIDRIVPIGSALDMNIVWDGYDLISSLSRIIDMK</sequence>
<dbReference type="InterPro" id="IPR008670">
    <property type="entry name" value="CoA_reduct_LuxC"/>
</dbReference>
<comment type="caution">
    <text evidence="2">The sequence shown here is derived from an EMBL/GenBank/DDBJ whole genome shotgun (WGS) entry which is preliminary data.</text>
</comment>
<name>A0A7X9XMH9_CLOBE</name>
<proteinExistence type="predicted"/>
<dbReference type="Pfam" id="PF05893">
    <property type="entry name" value="LuxC"/>
    <property type="match status" value="1"/>
</dbReference>
<dbReference type="EMBL" id="JABAGD010000001">
    <property type="protein sequence ID" value="NMF03274.1"/>
    <property type="molecule type" value="Genomic_DNA"/>
</dbReference>
<dbReference type="AlphaFoldDB" id="A0A7X9XMH9"/>